<comment type="caution">
    <text evidence="2">The sequence shown here is derived from an EMBL/GenBank/DDBJ whole genome shotgun (WGS) entry which is preliminary data.</text>
</comment>
<proteinExistence type="predicted"/>
<dbReference type="EMBL" id="JBHULR010000020">
    <property type="protein sequence ID" value="MFD2549743.1"/>
    <property type="molecule type" value="Genomic_DNA"/>
</dbReference>
<dbReference type="Proteomes" id="UP001597545">
    <property type="component" value="Unassembled WGS sequence"/>
</dbReference>
<evidence type="ECO:0000313" key="2">
    <source>
        <dbReference type="EMBL" id="MFD2549743.1"/>
    </source>
</evidence>
<evidence type="ECO:0000256" key="1">
    <source>
        <dbReference type="SAM" id="Phobius"/>
    </source>
</evidence>
<keyword evidence="1" id="KW-0472">Membrane</keyword>
<accession>A0ABW5KMK1</accession>
<dbReference type="RefSeq" id="WP_380906061.1">
    <property type="nucleotide sequence ID" value="NZ_JBHUEG010000019.1"/>
</dbReference>
<keyword evidence="1" id="KW-1133">Transmembrane helix</keyword>
<protein>
    <submittedName>
        <fullName evidence="2">Uncharacterized protein</fullName>
    </submittedName>
</protein>
<sequence>MNPNFEELKELWRTVDSVPKDSLKKTEERILHMRKRRRTGILYWSVTILLFSGAVIGYILYTDELQGINKSVAECMLLFNAVYLFVFSWKKINDQRKELLLNSVEFLTYLSRVLVRRRRRDIRVGCITISIFLITPILYYVDEFALSPITLVITGVILIVELFVLWFLLKPLYEERKLAQSQELSIQITELIHEIHDEKN</sequence>
<evidence type="ECO:0000313" key="3">
    <source>
        <dbReference type="Proteomes" id="UP001597545"/>
    </source>
</evidence>
<feature type="transmembrane region" description="Helical" evidence="1">
    <location>
        <begin position="41"/>
        <end position="61"/>
    </location>
</feature>
<feature type="transmembrane region" description="Helical" evidence="1">
    <location>
        <begin position="67"/>
        <end position="87"/>
    </location>
</feature>
<reference evidence="3" key="1">
    <citation type="journal article" date="2019" name="Int. J. Syst. Evol. Microbiol.">
        <title>The Global Catalogue of Microorganisms (GCM) 10K type strain sequencing project: providing services to taxonomists for standard genome sequencing and annotation.</title>
        <authorList>
            <consortium name="The Broad Institute Genomics Platform"/>
            <consortium name="The Broad Institute Genome Sequencing Center for Infectious Disease"/>
            <person name="Wu L."/>
            <person name="Ma J."/>
        </authorList>
    </citation>
    <scope>NUCLEOTIDE SEQUENCE [LARGE SCALE GENOMIC DNA]</scope>
    <source>
        <strain evidence="3">KCTC 42662</strain>
    </source>
</reference>
<keyword evidence="1" id="KW-0812">Transmembrane</keyword>
<feature type="transmembrane region" description="Helical" evidence="1">
    <location>
        <begin position="122"/>
        <end position="141"/>
    </location>
</feature>
<gene>
    <name evidence="2" type="ORF">ACFSR5_19015</name>
</gene>
<keyword evidence="3" id="KW-1185">Reference proteome</keyword>
<name>A0ABW5KMK1_9SPHI</name>
<feature type="transmembrane region" description="Helical" evidence="1">
    <location>
        <begin position="147"/>
        <end position="169"/>
    </location>
</feature>
<organism evidence="2 3">
    <name type="scientific">Sphingobacterium suaedae</name>
    <dbReference type="NCBI Taxonomy" id="1686402"/>
    <lineage>
        <taxon>Bacteria</taxon>
        <taxon>Pseudomonadati</taxon>
        <taxon>Bacteroidota</taxon>
        <taxon>Sphingobacteriia</taxon>
        <taxon>Sphingobacteriales</taxon>
        <taxon>Sphingobacteriaceae</taxon>
        <taxon>Sphingobacterium</taxon>
    </lineage>
</organism>